<dbReference type="PANTHER" id="PTHR30168:SF0">
    <property type="entry name" value="INNER MEMBRANE PROTEIN"/>
    <property type="match status" value="1"/>
</dbReference>
<reference evidence="7" key="2">
    <citation type="submission" date="2023-04" db="EMBL/GenBank/DDBJ databases">
        <authorList>
            <person name="Beletskiy A.V."/>
            <person name="Mardanov A.V."/>
            <person name="Ravin N.V."/>
        </authorList>
    </citation>
    <scope>NUCLEOTIDE SEQUENCE</scope>
    <source>
        <strain evidence="7">GKL-01</strain>
    </source>
</reference>
<feature type="transmembrane region" description="Helical" evidence="6">
    <location>
        <begin position="28"/>
        <end position="46"/>
    </location>
</feature>
<dbReference type="AlphaFoldDB" id="A0AA95HBY1"/>
<evidence type="ECO:0000256" key="4">
    <source>
        <dbReference type="ARBA" id="ARBA00023136"/>
    </source>
</evidence>
<evidence type="ECO:0000313" key="7">
    <source>
        <dbReference type="EMBL" id="WGZ91916.1"/>
    </source>
</evidence>
<name>A0AA95HBY1_9GAMM</name>
<evidence type="ECO:0000256" key="6">
    <source>
        <dbReference type="SAM" id="Phobius"/>
    </source>
</evidence>
<dbReference type="KEGG" id="tdu:QJT80_05400"/>
<dbReference type="InterPro" id="IPR007343">
    <property type="entry name" value="Uncharacterised_pept_Zn_put"/>
</dbReference>
<proteinExistence type="predicted"/>
<sequence>MRWRSDRESNNVEDRRGMGLGGGGGGGLRFGFIGTIVVVLIGWMLGADPMRLLDMMGGTDALIGNTTSTTSFQPETQNGQLQDDNGRFASTVLARTEDVWNPMFQQMGMRYQEPKLVLFTDQTQSACGFSSAATGPFYCPADEKVYVDLGFFNELKRLGGSDGDFARAYVIGHEVGHHVQNQLGITDKVTQLQARSNERNSNALSVALELQADCFAGVWANRSDQQKAMLEQGDIEQAIQSASAIGDDRLQRMSGRFVNPDSFTHGSAKQRVAWFKRGLESGNINNCDTFANL</sequence>
<reference evidence="7" key="1">
    <citation type="journal article" date="2023" name="Int. J. Mol. Sci.">
        <title>Metagenomics Revealed a New Genus 'Candidatus Thiocaldithrix dubininis' gen. nov., sp. nov. and a New Species 'Candidatus Thiothrix putei' sp. nov. in the Family Thiotrichaceae, Some Members of Which Have Traits of Both Na+- and H+-Motive Energetics.</title>
        <authorList>
            <person name="Ravin N.V."/>
            <person name="Muntyan M.S."/>
            <person name="Smolyakov D.D."/>
            <person name="Rudenko T.S."/>
            <person name="Beletsky A.V."/>
            <person name="Mardanov A.V."/>
            <person name="Grabovich M.Y."/>
        </authorList>
    </citation>
    <scope>NUCLEOTIDE SEQUENCE</scope>
    <source>
        <strain evidence="7">GKL-01</strain>
    </source>
</reference>
<feature type="compositionally biased region" description="Basic and acidic residues" evidence="5">
    <location>
        <begin position="1"/>
        <end position="17"/>
    </location>
</feature>
<evidence type="ECO:0000256" key="5">
    <source>
        <dbReference type="SAM" id="MobiDB-lite"/>
    </source>
</evidence>
<keyword evidence="2 6" id="KW-0812">Transmembrane</keyword>
<protein>
    <submittedName>
        <fullName evidence="7">Neutral zinc metallopeptidase</fullName>
    </submittedName>
</protein>
<feature type="region of interest" description="Disordered" evidence="5">
    <location>
        <begin position="1"/>
        <end position="20"/>
    </location>
</feature>
<keyword evidence="3 6" id="KW-1133">Transmembrane helix</keyword>
<comment type="subcellular location">
    <subcellularLocation>
        <location evidence="1">Membrane</location>
        <topology evidence="1">Single-pass membrane protein</topology>
    </subcellularLocation>
</comment>
<evidence type="ECO:0000256" key="2">
    <source>
        <dbReference type="ARBA" id="ARBA00022692"/>
    </source>
</evidence>
<dbReference type="GO" id="GO:0016020">
    <property type="term" value="C:membrane"/>
    <property type="evidence" value="ECO:0007669"/>
    <property type="project" value="UniProtKB-SubCell"/>
</dbReference>
<dbReference type="Proteomes" id="UP001300672">
    <property type="component" value="Chromosome"/>
</dbReference>
<dbReference type="PANTHER" id="PTHR30168">
    <property type="entry name" value="PUTATIVE MEMBRANE PROTEIN YPFJ"/>
    <property type="match status" value="1"/>
</dbReference>
<organism evidence="7">
    <name type="scientific">Candidatus Thiocaldithrix dubininis</name>
    <dbReference type="NCBI Taxonomy" id="3080823"/>
    <lineage>
        <taxon>Bacteria</taxon>
        <taxon>Pseudomonadati</taxon>
        <taxon>Pseudomonadota</taxon>
        <taxon>Gammaproteobacteria</taxon>
        <taxon>Thiotrichales</taxon>
        <taxon>Thiotrichaceae</taxon>
        <taxon>Candidatus Thiocaldithrix</taxon>
    </lineage>
</organism>
<dbReference type="EMBL" id="CP124755">
    <property type="protein sequence ID" value="WGZ91916.1"/>
    <property type="molecule type" value="Genomic_DNA"/>
</dbReference>
<gene>
    <name evidence="7" type="ORF">QJT80_05400</name>
</gene>
<evidence type="ECO:0000256" key="3">
    <source>
        <dbReference type="ARBA" id="ARBA00022989"/>
    </source>
</evidence>
<accession>A0AA95HBY1</accession>
<evidence type="ECO:0000256" key="1">
    <source>
        <dbReference type="ARBA" id="ARBA00004167"/>
    </source>
</evidence>
<dbReference type="Pfam" id="PF04228">
    <property type="entry name" value="Zn_peptidase"/>
    <property type="match status" value="1"/>
</dbReference>
<keyword evidence="4 6" id="KW-0472">Membrane</keyword>